<evidence type="ECO:0000313" key="4">
    <source>
        <dbReference type="EMBL" id="SNY42704.1"/>
    </source>
</evidence>
<dbReference type="Proteomes" id="UP000219573">
    <property type="component" value="Unassembled WGS sequence"/>
</dbReference>
<dbReference type="InterPro" id="IPR036388">
    <property type="entry name" value="WH-like_DNA-bd_sf"/>
</dbReference>
<dbReference type="InterPro" id="IPR036390">
    <property type="entry name" value="WH_DNA-bd_sf"/>
</dbReference>
<dbReference type="Pfam" id="PF01051">
    <property type="entry name" value="Rep3_N"/>
    <property type="match status" value="1"/>
</dbReference>
<evidence type="ECO:0000259" key="3">
    <source>
        <dbReference type="Pfam" id="PF01051"/>
    </source>
</evidence>
<dbReference type="RefSeq" id="WP_097019142.1">
    <property type="nucleotide sequence ID" value="NZ_OBDZ01000030.1"/>
</dbReference>
<sequence length="401" mass="48397">MKNKQNNLIVKHNKLIEAKYKLSLQEQKLILILASRINKDDENFNKQVFSVIELAEILGINKEWYYSEIKEVTKKLINRVIEIRKGNKFLQVAFLEYAEYLEDEGTVELQFSSKLKSYFLQLKNNFTKYYLKNVIKFESIYSIRIYELLKQYERIKSRRFEIKKLKEILGIEDKYSRYYDFKKRILFQAQEEINEKSDLEIDFEEMKTGRKVTAIKFIIKKKKNLPKELRFKENIEKQEYSPEVIELFRLLPQQEQLEAHKKELEGLLTEHSFRYLKADIDYAKKAQPDNFMGFLKASCQGGHYSTAEMEKKAKEEELARKREEAERKRRELEERIEKKAREMAVERYVLLAEKELKKYNQEYEKMTEVVPEKFRPNKKDFIIGALEDKFKEELRELIIES</sequence>
<evidence type="ECO:0000256" key="1">
    <source>
        <dbReference type="ARBA" id="ARBA00038283"/>
    </source>
</evidence>
<reference evidence="5" key="1">
    <citation type="submission" date="2017-09" db="EMBL/GenBank/DDBJ databases">
        <authorList>
            <person name="Varghese N."/>
            <person name="Submissions S."/>
        </authorList>
    </citation>
    <scope>NUCLEOTIDE SEQUENCE [LARGE SCALE GENOMIC DNA]</scope>
    <source>
        <strain evidence="5">MSL47</strain>
    </source>
</reference>
<dbReference type="GO" id="GO:0006270">
    <property type="term" value="P:DNA replication initiation"/>
    <property type="evidence" value="ECO:0007669"/>
    <property type="project" value="InterPro"/>
</dbReference>
<feature type="domain" description="Initiator Rep protein WH1" evidence="3">
    <location>
        <begin position="9"/>
        <end position="150"/>
    </location>
</feature>
<dbReference type="EMBL" id="OBDZ01000030">
    <property type="protein sequence ID" value="SNY42704.1"/>
    <property type="molecule type" value="Genomic_DNA"/>
</dbReference>
<dbReference type="SUPFAM" id="SSF46785">
    <property type="entry name" value="Winged helix' DNA-binding domain"/>
    <property type="match status" value="2"/>
</dbReference>
<feature type="coiled-coil region" evidence="2">
    <location>
        <begin position="304"/>
        <end position="369"/>
    </location>
</feature>
<evidence type="ECO:0000256" key="2">
    <source>
        <dbReference type="SAM" id="Coils"/>
    </source>
</evidence>
<dbReference type="Pfam" id="PF21205">
    <property type="entry name" value="Rep3_C"/>
    <property type="match status" value="1"/>
</dbReference>
<proteinExistence type="inferred from homology"/>
<dbReference type="AlphaFoldDB" id="A0A285I435"/>
<evidence type="ECO:0000313" key="5">
    <source>
        <dbReference type="Proteomes" id="UP000219573"/>
    </source>
</evidence>
<keyword evidence="2" id="KW-0175">Coiled coil</keyword>
<dbReference type="Gene3D" id="1.10.10.10">
    <property type="entry name" value="Winged helix-like DNA-binding domain superfamily/Winged helix DNA-binding domain"/>
    <property type="match status" value="2"/>
</dbReference>
<gene>
    <name evidence="4" type="ORF">SAMN06265827_13048</name>
</gene>
<dbReference type="OrthoDB" id="9765378at2"/>
<protein>
    <submittedName>
        <fullName evidence="4">Protein involved in initiation of plasmid replication</fullName>
    </submittedName>
</protein>
<keyword evidence="5" id="KW-1185">Reference proteome</keyword>
<name>A0A285I435_9FIRM</name>
<organism evidence="4 5">
    <name type="scientific">Orenia metallireducens</name>
    <dbReference type="NCBI Taxonomy" id="1413210"/>
    <lineage>
        <taxon>Bacteria</taxon>
        <taxon>Bacillati</taxon>
        <taxon>Bacillota</taxon>
        <taxon>Clostridia</taxon>
        <taxon>Halanaerobiales</taxon>
        <taxon>Halobacteroidaceae</taxon>
        <taxon>Orenia</taxon>
    </lineage>
</organism>
<comment type="similarity">
    <text evidence="1">Belongs to the initiator RepB protein family.</text>
</comment>
<dbReference type="InterPro" id="IPR000525">
    <property type="entry name" value="Initiator_Rep_WH1"/>
</dbReference>
<accession>A0A285I435</accession>
<dbReference type="GO" id="GO:0003887">
    <property type="term" value="F:DNA-directed DNA polymerase activity"/>
    <property type="evidence" value="ECO:0007669"/>
    <property type="project" value="InterPro"/>
</dbReference>